<dbReference type="PROSITE" id="PS00583">
    <property type="entry name" value="PFKB_KINASES_1"/>
    <property type="match status" value="1"/>
</dbReference>
<dbReference type="AlphaFoldDB" id="A0A6J6P6F8"/>
<accession>A0A6J6P6F8</accession>
<evidence type="ECO:0000259" key="4">
    <source>
        <dbReference type="Pfam" id="PF00294"/>
    </source>
</evidence>
<dbReference type="InterPro" id="IPR050306">
    <property type="entry name" value="PfkB_Carbo_kinase"/>
</dbReference>
<evidence type="ECO:0000313" key="8">
    <source>
        <dbReference type="EMBL" id="CAB5076952.1"/>
    </source>
</evidence>
<dbReference type="EMBL" id="CAEZXB010000008">
    <property type="protein sequence ID" value="CAB4674052.1"/>
    <property type="molecule type" value="Genomic_DNA"/>
</dbReference>
<feature type="domain" description="Carbohydrate kinase PfkB" evidence="4">
    <location>
        <begin position="29"/>
        <end position="295"/>
    </location>
</feature>
<keyword evidence="2" id="KW-0808">Transferase</keyword>
<gene>
    <name evidence="5" type="ORF">UFOPK2342_00638</name>
    <name evidence="6" type="ORF">UFOPK2423_00656</name>
    <name evidence="7" type="ORF">UFOPK3266_00601</name>
    <name evidence="8" type="ORF">UFOPK4367_01118</name>
</gene>
<organism evidence="6">
    <name type="scientific">freshwater metagenome</name>
    <dbReference type="NCBI Taxonomy" id="449393"/>
    <lineage>
        <taxon>unclassified sequences</taxon>
        <taxon>metagenomes</taxon>
        <taxon>ecological metagenomes</taxon>
    </lineage>
</organism>
<dbReference type="EMBL" id="CAEZXN010000011">
    <property type="protein sequence ID" value="CAB4692283.1"/>
    <property type="molecule type" value="Genomic_DNA"/>
</dbReference>
<dbReference type="PANTHER" id="PTHR43085">
    <property type="entry name" value="HEXOKINASE FAMILY MEMBER"/>
    <property type="match status" value="1"/>
</dbReference>
<dbReference type="SUPFAM" id="SSF53613">
    <property type="entry name" value="Ribokinase-like"/>
    <property type="match status" value="1"/>
</dbReference>
<evidence type="ECO:0000256" key="2">
    <source>
        <dbReference type="ARBA" id="ARBA00022679"/>
    </source>
</evidence>
<evidence type="ECO:0000256" key="3">
    <source>
        <dbReference type="ARBA" id="ARBA00022777"/>
    </source>
</evidence>
<evidence type="ECO:0000313" key="5">
    <source>
        <dbReference type="EMBL" id="CAB4674052.1"/>
    </source>
</evidence>
<dbReference type="InterPro" id="IPR002173">
    <property type="entry name" value="Carboh/pur_kinase_PfkB_CS"/>
</dbReference>
<dbReference type="EMBL" id="CAFBRC010000080">
    <property type="protein sequence ID" value="CAB5076952.1"/>
    <property type="molecule type" value="Genomic_DNA"/>
</dbReference>
<dbReference type="Pfam" id="PF00294">
    <property type="entry name" value="PfkB"/>
    <property type="match status" value="1"/>
</dbReference>
<dbReference type="GO" id="GO:0016301">
    <property type="term" value="F:kinase activity"/>
    <property type="evidence" value="ECO:0007669"/>
    <property type="project" value="UniProtKB-KW"/>
</dbReference>
<evidence type="ECO:0000313" key="7">
    <source>
        <dbReference type="EMBL" id="CAB4842316.1"/>
    </source>
</evidence>
<dbReference type="InterPro" id="IPR011611">
    <property type="entry name" value="PfkB_dom"/>
</dbReference>
<dbReference type="EMBL" id="CAFBAA010000011">
    <property type="protein sequence ID" value="CAB4842316.1"/>
    <property type="molecule type" value="Genomic_DNA"/>
</dbReference>
<dbReference type="InterPro" id="IPR029056">
    <property type="entry name" value="Ribokinase-like"/>
</dbReference>
<proteinExistence type="inferred from homology"/>
<sequence>MKIAVAGSVATDHLMTFPGRFRDSFVEGSLDNVSLSFLVDGLVVRRGGCAANIAFGLGVLGLEPVLVAAVGIDFADYNSWLTRHNVNTEHVFTSQEQHTARFLCTTDLELNQIASFYPGAMSEARMIELGVVHAAVGGLDMVIITPDDPDAMLNHTAAARSLGIPFAADPSQQMARMDGEQIKRLIDGAEYLFTNEYEKALTEQKTGWTSDEVLERVKVRITTHGSKGCTIERRGHPTLSVPVAKENSKIDPTGVGDAFRSGFLAALAWGLNDERCAQVGAMIATYVLEHQGTQEYRFTDREFISRLRDSFGDVAADEVAPHLHSPFGK</sequence>
<dbReference type="Gene3D" id="3.40.1190.20">
    <property type="match status" value="1"/>
</dbReference>
<evidence type="ECO:0000256" key="1">
    <source>
        <dbReference type="ARBA" id="ARBA00010688"/>
    </source>
</evidence>
<comment type="similarity">
    <text evidence="1">Belongs to the carbohydrate kinase PfkB family.</text>
</comment>
<keyword evidence="3" id="KW-0418">Kinase</keyword>
<dbReference type="PANTHER" id="PTHR43085:SF46">
    <property type="entry name" value="ADENOSINE KINASE"/>
    <property type="match status" value="1"/>
</dbReference>
<protein>
    <submittedName>
        <fullName evidence="6">Unannotated protein</fullName>
    </submittedName>
</protein>
<name>A0A6J6P6F8_9ZZZZ</name>
<reference evidence="6" key="1">
    <citation type="submission" date="2020-05" db="EMBL/GenBank/DDBJ databases">
        <authorList>
            <person name="Chiriac C."/>
            <person name="Salcher M."/>
            <person name="Ghai R."/>
            <person name="Kavagutti S V."/>
        </authorList>
    </citation>
    <scope>NUCLEOTIDE SEQUENCE</scope>
</reference>
<evidence type="ECO:0000313" key="6">
    <source>
        <dbReference type="EMBL" id="CAB4692283.1"/>
    </source>
</evidence>
<dbReference type="CDD" id="cd01942">
    <property type="entry name" value="ribokinase_group_A"/>
    <property type="match status" value="1"/>
</dbReference>